<dbReference type="InterPro" id="IPR001851">
    <property type="entry name" value="ABC_transp_permease"/>
</dbReference>
<feature type="transmembrane region" description="Helical" evidence="6">
    <location>
        <begin position="289"/>
        <end position="308"/>
    </location>
</feature>
<keyword evidence="4 6" id="KW-1133">Transmembrane helix</keyword>
<evidence type="ECO:0000313" key="8">
    <source>
        <dbReference type="Proteomes" id="UP000217785"/>
    </source>
</evidence>
<protein>
    <submittedName>
        <fullName evidence="7">Branched-chain amino acid ABC transporter permease</fullName>
    </submittedName>
</protein>
<accession>A0A292YCD8</accession>
<dbReference type="RefSeq" id="WP_096180700.1">
    <property type="nucleotide sequence ID" value="NZ_BDUF01000011.1"/>
</dbReference>
<dbReference type="EMBL" id="BDUF01000011">
    <property type="protein sequence ID" value="GAX89012.1"/>
    <property type="molecule type" value="Genomic_DNA"/>
</dbReference>
<keyword evidence="3 6" id="KW-0812">Transmembrane</keyword>
<dbReference type="GO" id="GO:0005886">
    <property type="term" value="C:plasma membrane"/>
    <property type="evidence" value="ECO:0007669"/>
    <property type="project" value="UniProtKB-SubCell"/>
</dbReference>
<evidence type="ECO:0000256" key="3">
    <source>
        <dbReference type="ARBA" id="ARBA00022692"/>
    </source>
</evidence>
<feature type="transmembrane region" description="Helical" evidence="6">
    <location>
        <begin position="31"/>
        <end position="51"/>
    </location>
</feature>
<dbReference type="OrthoDB" id="9789927at2"/>
<comment type="caution">
    <text evidence="7">The sequence shown here is derived from an EMBL/GenBank/DDBJ whole genome shotgun (WGS) entry which is preliminary data.</text>
</comment>
<dbReference type="Pfam" id="PF02653">
    <property type="entry name" value="BPD_transp_2"/>
    <property type="match status" value="1"/>
</dbReference>
<feature type="transmembrane region" description="Helical" evidence="6">
    <location>
        <begin position="244"/>
        <end position="269"/>
    </location>
</feature>
<evidence type="ECO:0000256" key="4">
    <source>
        <dbReference type="ARBA" id="ARBA00022989"/>
    </source>
</evidence>
<dbReference type="PANTHER" id="PTHR30482:SF10">
    <property type="entry name" value="HIGH-AFFINITY BRANCHED-CHAIN AMINO ACID TRANSPORT PROTEIN BRAE"/>
    <property type="match status" value="1"/>
</dbReference>
<feature type="transmembrane region" description="Helical" evidence="6">
    <location>
        <begin position="210"/>
        <end position="232"/>
    </location>
</feature>
<evidence type="ECO:0000256" key="1">
    <source>
        <dbReference type="ARBA" id="ARBA00004651"/>
    </source>
</evidence>
<dbReference type="InterPro" id="IPR043428">
    <property type="entry name" value="LivM-like"/>
</dbReference>
<dbReference type="AlphaFoldDB" id="A0A292YCD8"/>
<evidence type="ECO:0000256" key="6">
    <source>
        <dbReference type="SAM" id="Phobius"/>
    </source>
</evidence>
<keyword evidence="5 6" id="KW-0472">Membrane</keyword>
<gene>
    <name evidence="7" type="ORF">EFBL_0626</name>
</gene>
<dbReference type="GO" id="GO:0015658">
    <property type="term" value="F:branched-chain amino acid transmembrane transporter activity"/>
    <property type="evidence" value="ECO:0007669"/>
    <property type="project" value="InterPro"/>
</dbReference>
<feature type="transmembrane region" description="Helical" evidence="6">
    <location>
        <begin position="161"/>
        <end position="179"/>
    </location>
</feature>
<comment type="subcellular location">
    <subcellularLocation>
        <location evidence="1">Cell membrane</location>
        <topology evidence="1">Multi-pass membrane protein</topology>
    </subcellularLocation>
</comment>
<proteinExistence type="predicted"/>
<reference evidence="8" key="1">
    <citation type="submission" date="2017-07" db="EMBL/GenBank/DDBJ databases">
        <title>Draft genome sequence of Effusibacillus lacus strain skLN1.</title>
        <authorList>
            <person name="Watanabe M."/>
            <person name="Kojima H."/>
            <person name="Fukui M."/>
        </authorList>
    </citation>
    <scope>NUCLEOTIDE SEQUENCE [LARGE SCALE GENOMIC DNA]</scope>
    <source>
        <strain evidence="8">skLN1</strain>
    </source>
</reference>
<evidence type="ECO:0000313" key="7">
    <source>
        <dbReference type="EMBL" id="GAX89012.1"/>
    </source>
</evidence>
<dbReference type="PANTHER" id="PTHR30482">
    <property type="entry name" value="HIGH-AFFINITY BRANCHED-CHAIN AMINO ACID TRANSPORT SYSTEM PERMEASE"/>
    <property type="match status" value="1"/>
</dbReference>
<evidence type="ECO:0000256" key="5">
    <source>
        <dbReference type="ARBA" id="ARBA00023136"/>
    </source>
</evidence>
<dbReference type="CDD" id="cd06581">
    <property type="entry name" value="TM_PBP1_LivM_like"/>
    <property type="match status" value="1"/>
</dbReference>
<keyword evidence="2" id="KW-1003">Cell membrane</keyword>
<evidence type="ECO:0000256" key="2">
    <source>
        <dbReference type="ARBA" id="ARBA00022475"/>
    </source>
</evidence>
<keyword evidence="8" id="KW-1185">Reference proteome</keyword>
<dbReference type="Proteomes" id="UP000217785">
    <property type="component" value="Unassembled WGS sequence"/>
</dbReference>
<organism evidence="7 8">
    <name type="scientific">Effusibacillus lacus</name>
    <dbReference type="NCBI Taxonomy" id="1348429"/>
    <lineage>
        <taxon>Bacteria</taxon>
        <taxon>Bacillati</taxon>
        <taxon>Bacillota</taxon>
        <taxon>Bacilli</taxon>
        <taxon>Bacillales</taxon>
        <taxon>Alicyclobacillaceae</taxon>
        <taxon>Effusibacillus</taxon>
    </lineage>
</organism>
<feature type="transmembrane region" description="Helical" evidence="6">
    <location>
        <begin position="58"/>
        <end position="78"/>
    </location>
</feature>
<name>A0A292YCD8_9BACL</name>
<feature type="transmembrane region" description="Helical" evidence="6">
    <location>
        <begin position="7"/>
        <end position="25"/>
    </location>
</feature>
<sequence length="343" mass="37477">MNRLLTKGNILLILGVLFLFMVPQFGLNKFYMHIVILILFYAAVSGSWNILAGYAGQLSLGHAIFFGLGAYTSTLLLMKSGISPWIGMLVAVGLCLLVGALIGYPCFRLKGPFFTLATLAFSEVIRLVASFWKELTNGAVGLNIPFQPGWSTMMFRSKEPYFYIALVILLLVIAITYWIDRSKMGSYLVAIREDEEAAESLGIPISRYKMYAVLISSGLAGMTGVFYAQYILFIDPEAVFNINFSVQVALISIIGGMGTVLGPLIGAVLMIPLNEILRSAFSGLNGLNFFIYGFVLILVVSLIPNGILPTVRNWLKKATAKKKGTRQVVANPRNGGEQVDSAN</sequence>
<feature type="transmembrane region" description="Helical" evidence="6">
    <location>
        <begin position="84"/>
        <end position="104"/>
    </location>
</feature>